<reference evidence="3 4" key="1">
    <citation type="journal article" date="2017" name="Mol. Biol. Evol.">
        <title>The 4-celled Tetrabaena socialis nuclear genome reveals the essential components for genetic control of cell number at the origin of multicellularity in the volvocine lineage.</title>
        <authorList>
            <person name="Featherston J."/>
            <person name="Arakaki Y."/>
            <person name="Hanschen E.R."/>
            <person name="Ferris P.J."/>
            <person name="Michod R.E."/>
            <person name="Olson B.J.S.C."/>
            <person name="Nozaki H."/>
            <person name="Durand P.M."/>
        </authorList>
    </citation>
    <scope>NUCLEOTIDE SEQUENCE [LARGE SCALE GENOMIC DNA]</scope>
    <source>
        <strain evidence="3 4">NIES-571</strain>
    </source>
</reference>
<gene>
    <name evidence="3" type="ORF">TSOC_010768</name>
</gene>
<accession>A0A2J7ZSD8</accession>
<feature type="compositionally biased region" description="Basic and acidic residues" evidence="1">
    <location>
        <begin position="73"/>
        <end position="83"/>
    </location>
</feature>
<organism evidence="3 4">
    <name type="scientific">Tetrabaena socialis</name>
    <dbReference type="NCBI Taxonomy" id="47790"/>
    <lineage>
        <taxon>Eukaryota</taxon>
        <taxon>Viridiplantae</taxon>
        <taxon>Chlorophyta</taxon>
        <taxon>core chlorophytes</taxon>
        <taxon>Chlorophyceae</taxon>
        <taxon>CS clade</taxon>
        <taxon>Chlamydomonadales</taxon>
        <taxon>Tetrabaenaceae</taxon>
        <taxon>Tetrabaena</taxon>
    </lineage>
</organism>
<keyword evidence="2" id="KW-0472">Membrane</keyword>
<evidence type="ECO:0000256" key="1">
    <source>
        <dbReference type="SAM" id="MobiDB-lite"/>
    </source>
</evidence>
<keyword evidence="2" id="KW-0812">Transmembrane</keyword>
<keyword evidence="2" id="KW-1133">Transmembrane helix</keyword>
<name>A0A2J7ZSD8_9CHLO</name>
<comment type="caution">
    <text evidence="3">The sequence shown here is derived from an EMBL/GenBank/DDBJ whole genome shotgun (WGS) entry which is preliminary data.</text>
</comment>
<evidence type="ECO:0000256" key="2">
    <source>
        <dbReference type="SAM" id="Phobius"/>
    </source>
</evidence>
<evidence type="ECO:0000313" key="4">
    <source>
        <dbReference type="Proteomes" id="UP000236333"/>
    </source>
</evidence>
<evidence type="ECO:0000313" key="3">
    <source>
        <dbReference type="EMBL" id="PNH03183.1"/>
    </source>
</evidence>
<proteinExistence type="predicted"/>
<dbReference type="AlphaFoldDB" id="A0A2J7ZSD8"/>
<sequence>MATVFSLSSAVLDGTVGLLIGYLGLTWTVMKASCQPNFVTNMCIAAVLTIYIMLAPPNEKLGELIDREERARRAEVDAKRQLRDAPAVAAQPSPGKPESKKKK</sequence>
<feature type="region of interest" description="Disordered" evidence="1">
    <location>
        <begin position="73"/>
        <end position="103"/>
    </location>
</feature>
<protein>
    <submittedName>
        <fullName evidence="3">Uncharacterized protein</fullName>
    </submittedName>
</protein>
<feature type="transmembrane region" description="Helical" evidence="2">
    <location>
        <begin position="37"/>
        <end position="54"/>
    </location>
</feature>
<feature type="transmembrane region" description="Helical" evidence="2">
    <location>
        <begin position="6"/>
        <end position="25"/>
    </location>
</feature>
<dbReference type="EMBL" id="PGGS01000537">
    <property type="protein sequence ID" value="PNH03183.1"/>
    <property type="molecule type" value="Genomic_DNA"/>
</dbReference>
<keyword evidence="4" id="KW-1185">Reference proteome</keyword>
<dbReference type="Proteomes" id="UP000236333">
    <property type="component" value="Unassembled WGS sequence"/>
</dbReference>